<dbReference type="OrthoDB" id="5347061at2759"/>
<evidence type="ECO:0000313" key="3">
    <source>
        <dbReference type="RefSeq" id="XP_033579947.1"/>
    </source>
</evidence>
<protein>
    <recommendedName>
        <fullName evidence="4">HET-domain-containing protein</fullName>
    </recommendedName>
</protein>
<evidence type="ECO:0008006" key="4">
    <source>
        <dbReference type="Google" id="ProtNLM"/>
    </source>
</evidence>
<reference evidence="3" key="3">
    <citation type="submission" date="2025-04" db="UniProtKB">
        <authorList>
            <consortium name="RefSeq"/>
        </authorList>
    </citation>
    <scope>IDENTIFICATION</scope>
    <source>
        <strain evidence="3">CBS 304.34</strain>
    </source>
</reference>
<proteinExistence type="predicted"/>
<evidence type="ECO:0000313" key="2">
    <source>
        <dbReference type="Proteomes" id="UP000504636"/>
    </source>
</evidence>
<sequence length="302" mass="34777">MHSNYADISPEFGVLASRAWATQEWLLSGRMIFYTKGCIVWSCKVITQRKTGGSFLTTARNLKWKLIVEIYSSRFLTNASDRLIALECLRREIQKKTKDTYWFGIWKNATSDQLVWSWASTMHGVRSLSIKKAKNVCNGIRFDDEKRILTILSQLKKVSKITPMVSTDQSPYDSISDRLASARYETFREELRYEQTSGMVGSLRTESDEIIGWDLLDEGCSTASISEMYCLALMTRKSDLVHPTETTRSVSKRTAHSGWQEDWVLLLQELPMSDHAYVRVGAGKVFWKSWFHDEAVQRVRIL</sequence>
<dbReference type="Proteomes" id="UP000504636">
    <property type="component" value="Unplaced"/>
</dbReference>
<gene>
    <name evidence="1 3" type="ORF">BDZ99DRAFT_556073</name>
</gene>
<accession>A0A6A6YX51</accession>
<reference evidence="1 3" key="1">
    <citation type="journal article" date="2020" name="Stud. Mycol.">
        <title>101 Dothideomycetes genomes: a test case for predicting lifestyles and emergence of pathogens.</title>
        <authorList>
            <person name="Haridas S."/>
            <person name="Albert R."/>
            <person name="Binder M."/>
            <person name="Bloem J."/>
            <person name="Labutti K."/>
            <person name="Salamov A."/>
            <person name="Andreopoulos B."/>
            <person name="Baker S."/>
            <person name="Barry K."/>
            <person name="Bills G."/>
            <person name="Bluhm B."/>
            <person name="Cannon C."/>
            <person name="Castanera R."/>
            <person name="Culley D."/>
            <person name="Daum C."/>
            <person name="Ezra D."/>
            <person name="Gonzalez J."/>
            <person name="Henrissat B."/>
            <person name="Kuo A."/>
            <person name="Liang C."/>
            <person name="Lipzen A."/>
            <person name="Lutzoni F."/>
            <person name="Magnuson J."/>
            <person name="Mondo S."/>
            <person name="Nolan M."/>
            <person name="Ohm R."/>
            <person name="Pangilinan J."/>
            <person name="Park H.-J."/>
            <person name="Ramirez L."/>
            <person name="Alfaro M."/>
            <person name="Sun H."/>
            <person name="Tritt A."/>
            <person name="Yoshinaga Y."/>
            <person name="Zwiers L.-H."/>
            <person name="Turgeon B."/>
            <person name="Goodwin S."/>
            <person name="Spatafora J."/>
            <person name="Crous P."/>
            <person name="Grigoriev I."/>
        </authorList>
    </citation>
    <scope>NUCLEOTIDE SEQUENCE</scope>
    <source>
        <strain evidence="1 3">CBS 304.34</strain>
    </source>
</reference>
<keyword evidence="2" id="KW-1185">Reference proteome</keyword>
<organism evidence="1">
    <name type="scientific">Mytilinidion resinicola</name>
    <dbReference type="NCBI Taxonomy" id="574789"/>
    <lineage>
        <taxon>Eukaryota</taxon>
        <taxon>Fungi</taxon>
        <taxon>Dikarya</taxon>
        <taxon>Ascomycota</taxon>
        <taxon>Pezizomycotina</taxon>
        <taxon>Dothideomycetes</taxon>
        <taxon>Pleosporomycetidae</taxon>
        <taxon>Mytilinidiales</taxon>
        <taxon>Mytilinidiaceae</taxon>
        <taxon>Mytilinidion</taxon>
    </lineage>
</organism>
<reference evidence="3" key="2">
    <citation type="submission" date="2020-04" db="EMBL/GenBank/DDBJ databases">
        <authorList>
            <consortium name="NCBI Genome Project"/>
        </authorList>
    </citation>
    <scope>NUCLEOTIDE SEQUENCE</scope>
    <source>
        <strain evidence="3">CBS 304.34</strain>
    </source>
</reference>
<dbReference type="PANTHER" id="PTHR33112">
    <property type="entry name" value="DOMAIN PROTEIN, PUTATIVE-RELATED"/>
    <property type="match status" value="1"/>
</dbReference>
<dbReference type="AlphaFoldDB" id="A0A6A6YX51"/>
<evidence type="ECO:0000313" key="1">
    <source>
        <dbReference type="EMBL" id="KAF2812983.1"/>
    </source>
</evidence>
<dbReference type="GeneID" id="54468068"/>
<dbReference type="PANTHER" id="PTHR33112:SF16">
    <property type="entry name" value="HETEROKARYON INCOMPATIBILITY DOMAIN-CONTAINING PROTEIN"/>
    <property type="match status" value="1"/>
</dbReference>
<dbReference type="RefSeq" id="XP_033579947.1">
    <property type="nucleotide sequence ID" value="XM_033727175.1"/>
</dbReference>
<dbReference type="EMBL" id="MU003696">
    <property type="protein sequence ID" value="KAF2812983.1"/>
    <property type="molecule type" value="Genomic_DNA"/>
</dbReference>
<name>A0A6A6YX51_9PEZI</name>